<feature type="compositionally biased region" description="Polar residues" evidence="2">
    <location>
        <begin position="170"/>
        <end position="181"/>
    </location>
</feature>
<feature type="compositionally biased region" description="Low complexity" evidence="2">
    <location>
        <begin position="46"/>
        <end position="60"/>
    </location>
</feature>
<proteinExistence type="predicted"/>
<feature type="region of interest" description="Disordered" evidence="2">
    <location>
        <begin position="291"/>
        <end position="359"/>
    </location>
</feature>
<evidence type="ECO:0000313" key="4">
    <source>
        <dbReference type="Proteomes" id="UP000092583"/>
    </source>
</evidence>
<evidence type="ECO:0000313" key="3">
    <source>
        <dbReference type="EMBL" id="OCF60002.1"/>
    </source>
</evidence>
<feature type="coiled-coil region" evidence="1">
    <location>
        <begin position="362"/>
        <end position="424"/>
    </location>
</feature>
<dbReference type="EMBL" id="KI669460">
    <property type="protein sequence ID" value="OCF60002.1"/>
    <property type="molecule type" value="Genomic_DNA"/>
</dbReference>
<dbReference type="Proteomes" id="UP000092583">
    <property type="component" value="Unassembled WGS sequence"/>
</dbReference>
<feature type="compositionally biased region" description="Basic and acidic residues" evidence="2">
    <location>
        <begin position="72"/>
        <end position="89"/>
    </location>
</feature>
<reference evidence="4" key="2">
    <citation type="submission" date="2013-12" db="EMBL/GenBank/DDBJ databases">
        <title>Evolution of pathogenesis and genome organization in the Tremellales.</title>
        <authorList>
            <person name="Cuomo C."/>
            <person name="Litvintseva A."/>
            <person name="Heitman J."/>
            <person name="Chen Y."/>
            <person name="Sun S."/>
            <person name="Springer D."/>
            <person name="Dromer F."/>
            <person name="Young S."/>
            <person name="Zeng Q."/>
            <person name="Chapman S."/>
            <person name="Gujja S."/>
            <person name="Saif S."/>
            <person name="Birren B."/>
        </authorList>
    </citation>
    <scope>NUCLEOTIDE SEQUENCE [LARGE SCALE GENOMIC DNA]</scope>
    <source>
        <strain evidence="4">CBS 10435</strain>
    </source>
</reference>
<evidence type="ECO:0000256" key="2">
    <source>
        <dbReference type="SAM" id="MobiDB-lite"/>
    </source>
</evidence>
<gene>
    <name evidence="3" type="ORF">L486_02675</name>
</gene>
<evidence type="ECO:0000256" key="1">
    <source>
        <dbReference type="SAM" id="Coils"/>
    </source>
</evidence>
<feature type="region of interest" description="Disordered" evidence="2">
    <location>
        <begin position="42"/>
        <end position="89"/>
    </location>
</feature>
<feature type="compositionally biased region" description="Basic residues" evidence="2">
    <location>
        <begin position="183"/>
        <end position="192"/>
    </location>
</feature>
<name>A0A1B9IWV7_9TREE</name>
<accession>A0A1B9IWV7</accession>
<reference evidence="3 4" key="1">
    <citation type="submission" date="2013-07" db="EMBL/GenBank/DDBJ databases">
        <title>The Genome Sequence of Kwoniella mangroviensis CBS10435.</title>
        <authorList>
            <consortium name="The Broad Institute Genome Sequencing Platform"/>
            <person name="Cuomo C."/>
            <person name="Litvintseva A."/>
            <person name="Chen Y."/>
            <person name="Heitman J."/>
            <person name="Sun S."/>
            <person name="Springer D."/>
            <person name="Dromer F."/>
            <person name="Young S.K."/>
            <person name="Zeng Q."/>
            <person name="Gargeya S."/>
            <person name="Fitzgerald M."/>
            <person name="Abouelleil A."/>
            <person name="Alvarado L."/>
            <person name="Berlin A.M."/>
            <person name="Chapman S.B."/>
            <person name="Dewar J."/>
            <person name="Goldberg J."/>
            <person name="Griggs A."/>
            <person name="Gujja S."/>
            <person name="Hansen M."/>
            <person name="Howarth C."/>
            <person name="Imamovic A."/>
            <person name="Larimer J."/>
            <person name="McCowan C."/>
            <person name="Murphy C."/>
            <person name="Pearson M."/>
            <person name="Priest M."/>
            <person name="Roberts A."/>
            <person name="Saif S."/>
            <person name="Shea T."/>
            <person name="Sykes S."/>
            <person name="Wortman J."/>
            <person name="Nusbaum C."/>
            <person name="Birren B."/>
        </authorList>
    </citation>
    <scope>NUCLEOTIDE SEQUENCE [LARGE SCALE GENOMIC DNA]</scope>
    <source>
        <strain evidence="3 4">CBS 10435</strain>
    </source>
</reference>
<feature type="region of interest" description="Disordered" evidence="2">
    <location>
        <begin position="166"/>
        <end position="213"/>
    </location>
</feature>
<keyword evidence="1" id="KW-0175">Coiled coil</keyword>
<sequence length="435" mass="47935">MGEPHIQGVPTMGFDPQSYLLGVQTRSYTSPTRSIAYKKQLHLESSDPSSHSSVITSSMSNMHQLQIRKRLRDNDENPRDDGMDDKTKKLKLDDFSNDSLVPRVISDVSPLQDSVLQHSQPCLPVTPSTTTPLPLTSGYMPGIGEVPLHVCAPSLPVGADVGDTDLRSGKMSTKSANTQAVSKPKKKKRSWKKPIQTPCHQTPNPSLTASSQTPILIADSSIPKLRMDQIIGSPRLSHPGSNASSVRKWDHSLFINQNPTPRLAYRPFKEVLPKNIPPRPRLPPAFPVQQLPAKRKKVPPTAPRLHTTLSESSIPIRPEPRSSWQERSVSASTSTIPERMEAGAVTPGAQTSTLSRDDGSEIQMLERQVQSLTARLSNCQNELQDMRVKLDFANMTAGRGGANLGNARREIKELKDRIKELEYPAVEVKVEDDAV</sequence>
<dbReference type="AlphaFoldDB" id="A0A1B9IWV7"/>
<protein>
    <submittedName>
        <fullName evidence="3">Uncharacterized protein</fullName>
    </submittedName>
</protein>
<feature type="compositionally biased region" description="Polar residues" evidence="2">
    <location>
        <begin position="198"/>
        <end position="213"/>
    </location>
</feature>
<organism evidence="3 4">
    <name type="scientific">Kwoniella mangroviensis CBS 10435</name>
    <dbReference type="NCBI Taxonomy" id="1331196"/>
    <lineage>
        <taxon>Eukaryota</taxon>
        <taxon>Fungi</taxon>
        <taxon>Dikarya</taxon>
        <taxon>Basidiomycota</taxon>
        <taxon>Agaricomycotina</taxon>
        <taxon>Tremellomycetes</taxon>
        <taxon>Tremellales</taxon>
        <taxon>Cryptococcaceae</taxon>
        <taxon>Kwoniella</taxon>
    </lineage>
</organism>
<feature type="compositionally biased region" description="Polar residues" evidence="2">
    <location>
        <begin position="325"/>
        <end position="336"/>
    </location>
</feature>
<dbReference type="OrthoDB" id="10673702at2759"/>
<keyword evidence="4" id="KW-1185">Reference proteome</keyword>